<evidence type="ECO:0000313" key="3">
    <source>
        <dbReference type="Proteomes" id="UP000008281"/>
    </source>
</evidence>
<evidence type="ECO:0000259" key="1">
    <source>
        <dbReference type="PROSITE" id="PS50181"/>
    </source>
</evidence>
<accession>E3N3F7</accession>
<dbReference type="Proteomes" id="UP000008281">
    <property type="component" value="Unassembled WGS sequence"/>
</dbReference>
<name>E3N3F7_CAERE</name>
<dbReference type="InterPro" id="IPR001810">
    <property type="entry name" value="F-box_dom"/>
</dbReference>
<dbReference type="EMBL" id="DS268519">
    <property type="protein sequence ID" value="EFO85052.1"/>
    <property type="molecule type" value="Genomic_DNA"/>
</dbReference>
<organism evidence="3">
    <name type="scientific">Caenorhabditis remanei</name>
    <name type="common">Caenorhabditis vulgaris</name>
    <dbReference type="NCBI Taxonomy" id="31234"/>
    <lineage>
        <taxon>Eukaryota</taxon>
        <taxon>Metazoa</taxon>
        <taxon>Ecdysozoa</taxon>
        <taxon>Nematoda</taxon>
        <taxon>Chromadorea</taxon>
        <taxon>Rhabditida</taxon>
        <taxon>Rhabditina</taxon>
        <taxon>Rhabditomorpha</taxon>
        <taxon>Rhabditoidea</taxon>
        <taxon>Rhabditidae</taxon>
        <taxon>Peloderinae</taxon>
        <taxon>Caenorhabditis</taxon>
    </lineage>
</organism>
<reference evidence="2" key="1">
    <citation type="submission" date="2007-07" db="EMBL/GenBank/DDBJ databases">
        <title>PCAP assembly of the Caenorhabditis remanei genome.</title>
        <authorList>
            <consortium name="The Caenorhabditis remanei Sequencing Consortium"/>
            <person name="Wilson R.K."/>
        </authorList>
    </citation>
    <scope>NUCLEOTIDE SEQUENCE [LARGE SCALE GENOMIC DNA]</scope>
    <source>
        <strain evidence="2">PB4641</strain>
    </source>
</reference>
<dbReference type="HOGENOM" id="CLU_170562_0_0_1"/>
<keyword evidence="3" id="KW-1185">Reference proteome</keyword>
<dbReference type="AlphaFoldDB" id="E3N3F7"/>
<sequence length="114" mass="13192">MPPIPLLRLPRLVLFDVFKSLNIGEKIKLSLCSKKVSTQINNARLYSQKVIVVLDILYQEIRVYCEDNKDAFKIFNYPDSEKILNSNIQQFSIACCTVNVNSISKGVRIFWKNH</sequence>
<protein>
    <recommendedName>
        <fullName evidence="1">F-box domain-containing protein</fullName>
    </recommendedName>
</protein>
<gene>
    <name evidence="2" type="ORF">CRE_21984</name>
</gene>
<feature type="domain" description="F-box" evidence="1">
    <location>
        <begin position="3"/>
        <end position="49"/>
    </location>
</feature>
<evidence type="ECO:0000313" key="2">
    <source>
        <dbReference type="EMBL" id="EFO85052.1"/>
    </source>
</evidence>
<dbReference type="InParanoid" id="E3N3F7"/>
<dbReference type="PROSITE" id="PS50181">
    <property type="entry name" value="FBOX"/>
    <property type="match status" value="1"/>
</dbReference>
<dbReference type="Pfam" id="PF00646">
    <property type="entry name" value="F-box"/>
    <property type="match status" value="1"/>
</dbReference>
<dbReference type="eggNOG" id="ENOG502S9PR">
    <property type="taxonomic scope" value="Eukaryota"/>
</dbReference>
<proteinExistence type="predicted"/>